<feature type="compositionally biased region" description="Low complexity" evidence="8">
    <location>
        <begin position="304"/>
        <end position="322"/>
    </location>
</feature>
<feature type="compositionally biased region" description="Polar residues" evidence="8">
    <location>
        <begin position="507"/>
        <end position="517"/>
    </location>
</feature>
<feature type="compositionally biased region" description="Polar residues" evidence="8">
    <location>
        <begin position="353"/>
        <end position="369"/>
    </location>
</feature>
<evidence type="ECO:0000256" key="6">
    <source>
        <dbReference type="ARBA" id="ARBA00023163"/>
    </source>
</evidence>
<dbReference type="Proteomes" id="UP000653565">
    <property type="component" value="Unassembled WGS sequence"/>
</dbReference>
<evidence type="ECO:0000256" key="4">
    <source>
        <dbReference type="ARBA" id="ARBA00023015"/>
    </source>
</evidence>
<dbReference type="GO" id="GO:0048315">
    <property type="term" value="P:conidium formation"/>
    <property type="evidence" value="ECO:0007669"/>
    <property type="project" value="UniProtKB-KW"/>
</dbReference>
<keyword evidence="6" id="KW-0804">Transcription</keyword>
<gene>
    <name evidence="9" type="ORF">CNMCM6805_002281</name>
</gene>
<feature type="region of interest" description="Disordered" evidence="8">
    <location>
        <begin position="48"/>
        <end position="71"/>
    </location>
</feature>
<dbReference type="OrthoDB" id="2575228at2759"/>
<keyword evidence="7" id="KW-0183">Conidiation</keyword>
<reference evidence="9" key="2">
    <citation type="submission" date="2020-04" db="EMBL/GenBank/DDBJ databases">
        <authorList>
            <person name="Santos R.A.C."/>
            <person name="Steenwyk J.L."/>
            <person name="Rivero-Menendez O."/>
            <person name="Mead M.E."/>
            <person name="Silva L.P."/>
            <person name="Bastos R.W."/>
            <person name="Alastruey-Izquierdo A."/>
            <person name="Goldman G.H."/>
            <person name="Rokas A."/>
        </authorList>
    </citation>
    <scope>NUCLEOTIDE SEQUENCE</scope>
    <source>
        <strain evidence="9">CNM-CM6805</strain>
    </source>
</reference>
<name>A0A8H4EDP8_9EURO</name>
<evidence type="ECO:0000256" key="8">
    <source>
        <dbReference type="SAM" id="MobiDB-lite"/>
    </source>
</evidence>
<dbReference type="AlphaFoldDB" id="A0A8H4EDP8"/>
<feature type="compositionally biased region" description="Polar residues" evidence="8">
    <location>
        <begin position="455"/>
        <end position="468"/>
    </location>
</feature>
<evidence type="ECO:0000256" key="5">
    <source>
        <dbReference type="ARBA" id="ARBA00023159"/>
    </source>
</evidence>
<keyword evidence="5" id="KW-0010">Activator</keyword>
<feature type="compositionally biased region" description="Polar residues" evidence="8">
    <location>
        <begin position="281"/>
        <end position="297"/>
    </location>
</feature>
<feature type="region of interest" description="Disordered" evidence="8">
    <location>
        <begin position="114"/>
        <end position="158"/>
    </location>
</feature>
<evidence type="ECO:0000256" key="2">
    <source>
        <dbReference type="ARBA" id="ARBA00015342"/>
    </source>
</evidence>
<comment type="similarity">
    <text evidence="1">Belongs to the wetA family.</text>
</comment>
<dbReference type="GO" id="GO:0030435">
    <property type="term" value="P:sporulation resulting in formation of a cellular spore"/>
    <property type="evidence" value="ECO:0007669"/>
    <property type="project" value="UniProtKB-KW"/>
</dbReference>
<evidence type="ECO:0000313" key="9">
    <source>
        <dbReference type="EMBL" id="KAF4228214.1"/>
    </source>
</evidence>
<proteinExistence type="inferred from homology"/>
<accession>A0A8H4EDP8</accession>
<evidence type="ECO:0000256" key="1">
    <source>
        <dbReference type="ARBA" id="ARBA00008881"/>
    </source>
</evidence>
<feature type="compositionally biased region" description="Low complexity" evidence="8">
    <location>
        <begin position="492"/>
        <end position="506"/>
    </location>
</feature>
<comment type="caution">
    <text evidence="9">The sequence shown here is derived from an EMBL/GenBank/DDBJ whole genome shotgun (WGS) entry which is preliminary data.</text>
</comment>
<dbReference type="PANTHER" id="PTHR22934">
    <property type="entry name" value="PROTEIN ESC1/WETA-RELATED"/>
    <property type="match status" value="1"/>
</dbReference>
<evidence type="ECO:0000256" key="3">
    <source>
        <dbReference type="ARBA" id="ARBA00022969"/>
    </source>
</evidence>
<feature type="region of interest" description="Disordered" evidence="8">
    <location>
        <begin position="253"/>
        <end position="369"/>
    </location>
</feature>
<dbReference type="InterPro" id="IPR040112">
    <property type="entry name" value="WetA"/>
</dbReference>
<reference evidence="9" key="1">
    <citation type="journal article" date="2020" name="bioRxiv">
        <title>Genomic and phenotypic heterogeneity of clinical isolates of the human pathogens Aspergillus fumigatus, Aspergillus lentulus and Aspergillus fumigatiaffinis.</title>
        <authorList>
            <person name="dos Santos R.A.C."/>
            <person name="Steenwyk J.L."/>
            <person name="Rivero-Menendez O."/>
            <person name="Mead M.E."/>
            <person name="Silva L.P."/>
            <person name="Bastos R.W."/>
            <person name="Alastruey-Izquierdo A."/>
            <person name="Goldman G.H."/>
            <person name="Rokas A."/>
        </authorList>
    </citation>
    <scope>NUCLEOTIDE SEQUENCE</scope>
    <source>
        <strain evidence="9">CNM-CM6805</strain>
    </source>
</reference>
<feature type="compositionally biased region" description="Basic residues" evidence="8">
    <location>
        <begin position="469"/>
        <end position="479"/>
    </location>
</feature>
<organism evidence="9 10">
    <name type="scientific">Aspergillus fumigatiaffinis</name>
    <dbReference type="NCBI Taxonomy" id="340414"/>
    <lineage>
        <taxon>Eukaryota</taxon>
        <taxon>Fungi</taxon>
        <taxon>Dikarya</taxon>
        <taxon>Ascomycota</taxon>
        <taxon>Pezizomycotina</taxon>
        <taxon>Eurotiomycetes</taxon>
        <taxon>Eurotiomycetidae</taxon>
        <taxon>Eurotiales</taxon>
        <taxon>Aspergillaceae</taxon>
        <taxon>Aspergillus</taxon>
        <taxon>Aspergillus subgen. Fumigati</taxon>
    </lineage>
</organism>
<sequence>MFAQPFDHAFNDLFSQYVDMDSSMVDGNKDASIPSDFDQIFSLDSLSSDCGDHSPPVPTKPTHQSPQPWATDLWSLPQDAASSASQGSFTFQDTVHPSAVSDLSFHLEALPTSHPAPQVTCKASSRSPSTPPATPRHKATKSALVTPKSIRRHRDSHERKLLRKQSFSPSLMRPSQLQAGRMMYPEAWAQRFQNFSLHSSDEHLPLSPPPSDILVQHENIPADNVVTHMNHSTEGLSRNPAEMSSHYETGIFNQSPAISMPSPSAKLLAQQQHQQQQHQQNYLSQSNNSTMATSSPPSGDDIFSSPHSSDPQSLSSWHSDSLGGPALPFTPELQAHDGQAWWPSMPSRVPRQPSYQHVVSSPVPQRSIQSNNQHDLMQGGLMIQFDSSFDGSTSADPSFSSVVASAPMPQENQNTYSHIPVTPQKYMNLSAYATPPVQHASRSPSLSPRGRGSPTQGSPLRNGANTKTSPHRRGYHGRKLSSQSMNTPKPVKGPNSSSPRSGSNKSLTVSFVNFTPNDSKKILTGVAPSGSSKTKARREQEARDRRRKLSEAAINAVRKAGGDVEALEAVLC</sequence>
<evidence type="ECO:0000313" key="10">
    <source>
        <dbReference type="Proteomes" id="UP000653565"/>
    </source>
</evidence>
<dbReference type="PANTHER" id="PTHR22934:SF25">
    <property type="entry name" value="DEVELOPMENTAL REGULATORY PROTEIN WETA"/>
    <property type="match status" value="1"/>
</dbReference>
<feature type="compositionally biased region" description="Low complexity" evidence="8">
    <location>
        <begin position="270"/>
        <end position="280"/>
    </location>
</feature>
<feature type="region of interest" description="Disordered" evidence="8">
    <location>
        <begin position="435"/>
        <end position="548"/>
    </location>
</feature>
<keyword evidence="10" id="KW-1185">Reference proteome</keyword>
<evidence type="ECO:0000256" key="7">
    <source>
        <dbReference type="ARBA" id="ARBA00023321"/>
    </source>
</evidence>
<keyword evidence="3" id="KW-0749">Sporulation</keyword>
<dbReference type="EMBL" id="JAAAPX010000157">
    <property type="protein sequence ID" value="KAF4228214.1"/>
    <property type="molecule type" value="Genomic_DNA"/>
</dbReference>
<keyword evidence="4" id="KW-0805">Transcription regulation</keyword>
<feature type="compositionally biased region" description="Low complexity" evidence="8">
    <location>
        <begin position="441"/>
        <end position="454"/>
    </location>
</feature>
<protein>
    <recommendedName>
        <fullName evidence="2">Developmental regulatory protein wetA</fullName>
    </recommendedName>
</protein>